<keyword evidence="2" id="KW-1185">Reference proteome</keyword>
<accession>A0ACB9Q0M6</accession>
<gene>
    <name evidence="1" type="ORF">L6164_003491</name>
</gene>
<comment type="caution">
    <text evidence="1">The sequence shown here is derived from an EMBL/GenBank/DDBJ whole genome shotgun (WGS) entry which is preliminary data.</text>
</comment>
<protein>
    <submittedName>
        <fullName evidence="1">Uncharacterized protein</fullName>
    </submittedName>
</protein>
<evidence type="ECO:0000313" key="1">
    <source>
        <dbReference type="EMBL" id="KAI4354644.1"/>
    </source>
</evidence>
<reference evidence="1 2" key="1">
    <citation type="journal article" date="2022" name="DNA Res.">
        <title>Chromosomal-level genome assembly of the orchid tree Bauhinia variegata (Leguminosae; Cercidoideae) supports the allotetraploid origin hypothesis of Bauhinia.</title>
        <authorList>
            <person name="Zhong Y."/>
            <person name="Chen Y."/>
            <person name="Zheng D."/>
            <person name="Pang J."/>
            <person name="Liu Y."/>
            <person name="Luo S."/>
            <person name="Meng S."/>
            <person name="Qian L."/>
            <person name="Wei D."/>
            <person name="Dai S."/>
            <person name="Zhou R."/>
        </authorList>
    </citation>
    <scope>NUCLEOTIDE SEQUENCE [LARGE SCALE GENOMIC DNA]</scope>
    <source>
        <strain evidence="1">BV-YZ2020</strain>
    </source>
</reference>
<dbReference type="EMBL" id="CM039427">
    <property type="protein sequence ID" value="KAI4354644.1"/>
    <property type="molecule type" value="Genomic_DNA"/>
</dbReference>
<name>A0ACB9Q0M6_BAUVA</name>
<dbReference type="Proteomes" id="UP000828941">
    <property type="component" value="Chromosome 2"/>
</dbReference>
<proteinExistence type="predicted"/>
<evidence type="ECO:0000313" key="2">
    <source>
        <dbReference type="Proteomes" id="UP000828941"/>
    </source>
</evidence>
<sequence>MDKLIEFGRKALFYVRVLSGYEERRIRYFRLQLEKHLQQAQAKKVAISKVPEQIILSEVRRMVEEMQNLNKQLEKTEADIEEYFKPIDKEAEYIVKMQLDGEEKTMKQMMKAMQEQALLEKAEAERVASSHKIDESQTSHHQASTSNPKEAEIITKMQLEVEEKTMKEMMKSRLQPALDDK</sequence>
<organism evidence="1 2">
    <name type="scientific">Bauhinia variegata</name>
    <name type="common">Purple orchid tree</name>
    <name type="synonym">Phanera variegata</name>
    <dbReference type="NCBI Taxonomy" id="167791"/>
    <lineage>
        <taxon>Eukaryota</taxon>
        <taxon>Viridiplantae</taxon>
        <taxon>Streptophyta</taxon>
        <taxon>Embryophyta</taxon>
        <taxon>Tracheophyta</taxon>
        <taxon>Spermatophyta</taxon>
        <taxon>Magnoliopsida</taxon>
        <taxon>eudicotyledons</taxon>
        <taxon>Gunneridae</taxon>
        <taxon>Pentapetalae</taxon>
        <taxon>rosids</taxon>
        <taxon>fabids</taxon>
        <taxon>Fabales</taxon>
        <taxon>Fabaceae</taxon>
        <taxon>Cercidoideae</taxon>
        <taxon>Cercideae</taxon>
        <taxon>Bauhiniinae</taxon>
        <taxon>Bauhinia</taxon>
    </lineage>
</organism>